<dbReference type="EMBL" id="CP004353">
    <property type="protein sequence ID" value="AHI22360.1"/>
    <property type="molecule type" value="Genomic_DNA"/>
</dbReference>
<evidence type="ECO:0000256" key="8">
    <source>
        <dbReference type="ARBA" id="ARBA00031155"/>
    </source>
</evidence>
<evidence type="ECO:0000256" key="6">
    <source>
        <dbReference type="ARBA" id="ARBA00023002"/>
    </source>
</evidence>
<evidence type="ECO:0000256" key="2">
    <source>
        <dbReference type="ARBA" id="ARBA00009881"/>
    </source>
</evidence>
<dbReference type="SUPFAM" id="SSF51412">
    <property type="entry name" value="Inosine monophosphate dehydrogenase (IMPDH)"/>
    <property type="match status" value="1"/>
</dbReference>
<dbReference type="Pfam" id="PF03060">
    <property type="entry name" value="NMO"/>
    <property type="match status" value="1"/>
</dbReference>
<comment type="similarity">
    <text evidence="2">Belongs to the nitronate monooxygenase family. NMO class I subfamily.</text>
</comment>
<dbReference type="PANTHER" id="PTHR42747">
    <property type="entry name" value="NITRONATE MONOOXYGENASE-RELATED"/>
    <property type="match status" value="1"/>
</dbReference>
<evidence type="ECO:0000256" key="3">
    <source>
        <dbReference type="ARBA" id="ARBA00022575"/>
    </source>
</evidence>
<keyword evidence="6" id="KW-0560">Oxidoreductase</keyword>
<dbReference type="KEGG" id="cvt:B843_04855"/>
<accession>W5Y0H0</accession>
<dbReference type="GO" id="GO:0009636">
    <property type="term" value="P:response to toxic substance"/>
    <property type="evidence" value="ECO:0007669"/>
    <property type="project" value="UniProtKB-KW"/>
</dbReference>
<dbReference type="Proteomes" id="UP000019222">
    <property type="component" value="Chromosome"/>
</dbReference>
<name>W5Y0H0_9CORY</name>
<dbReference type="AlphaFoldDB" id="W5Y0H0"/>
<evidence type="ECO:0000256" key="4">
    <source>
        <dbReference type="ARBA" id="ARBA00022630"/>
    </source>
</evidence>
<dbReference type="PATRIC" id="fig|1224164.3.peg.967"/>
<comment type="catalytic activity">
    <reaction evidence="9">
        <text>3 propionate 3-nitronate + 3 O2 + H2O = 3 3-oxopropanoate + 2 nitrate + nitrite + H2O2 + 3 H(+)</text>
        <dbReference type="Rhea" id="RHEA:57332"/>
        <dbReference type="ChEBI" id="CHEBI:15377"/>
        <dbReference type="ChEBI" id="CHEBI:15378"/>
        <dbReference type="ChEBI" id="CHEBI:15379"/>
        <dbReference type="ChEBI" id="CHEBI:16240"/>
        <dbReference type="ChEBI" id="CHEBI:16301"/>
        <dbReference type="ChEBI" id="CHEBI:17632"/>
        <dbReference type="ChEBI" id="CHEBI:33190"/>
        <dbReference type="ChEBI" id="CHEBI:136067"/>
    </reaction>
</comment>
<dbReference type="HOGENOM" id="CLU_038732_5_1_11"/>
<dbReference type="eggNOG" id="COG2070">
    <property type="taxonomic scope" value="Bacteria"/>
</dbReference>
<keyword evidence="4" id="KW-0285">Flavoprotein</keyword>
<proteinExistence type="inferred from homology"/>
<dbReference type="InterPro" id="IPR004136">
    <property type="entry name" value="NMO"/>
</dbReference>
<evidence type="ECO:0000256" key="1">
    <source>
        <dbReference type="ARBA" id="ARBA00001917"/>
    </source>
</evidence>
<reference evidence="10 11" key="1">
    <citation type="submission" date="2013-02" db="EMBL/GenBank/DDBJ databases">
        <title>The complete genome sequence of Corynebacterium vitaeruminis DSM 20294.</title>
        <authorList>
            <person name="Ruckert C."/>
            <person name="Albersmeier A."/>
            <person name="Kalinowski J."/>
        </authorList>
    </citation>
    <scope>NUCLEOTIDE SEQUENCE [LARGE SCALE GENOMIC DNA]</scope>
    <source>
        <strain evidence="11">ATCC 10234</strain>
    </source>
</reference>
<dbReference type="GO" id="GO:0006207">
    <property type="term" value="P:'de novo' pyrimidine nucleobase biosynthetic process"/>
    <property type="evidence" value="ECO:0007669"/>
    <property type="project" value="InterPro"/>
</dbReference>
<comment type="cofactor">
    <cofactor evidence="1">
        <name>FMN</name>
        <dbReference type="ChEBI" id="CHEBI:58210"/>
    </cofactor>
</comment>
<dbReference type="GO" id="GO:0018580">
    <property type="term" value="F:nitronate monooxygenase activity"/>
    <property type="evidence" value="ECO:0007669"/>
    <property type="project" value="InterPro"/>
</dbReference>
<dbReference type="InterPro" id="IPR001295">
    <property type="entry name" value="Dihydroorotate_DH_CS"/>
</dbReference>
<dbReference type="InterPro" id="IPR013785">
    <property type="entry name" value="Aldolase_TIM"/>
</dbReference>
<dbReference type="CDD" id="cd04730">
    <property type="entry name" value="NPD_like"/>
    <property type="match status" value="1"/>
</dbReference>
<protein>
    <recommendedName>
        <fullName evidence="8">Propionate 3-nitronate monooxygenase</fullName>
    </recommendedName>
</protein>
<dbReference type="GO" id="GO:0016627">
    <property type="term" value="F:oxidoreductase activity, acting on the CH-CH group of donors"/>
    <property type="evidence" value="ECO:0007669"/>
    <property type="project" value="InterPro"/>
</dbReference>
<keyword evidence="5" id="KW-0288">FMN</keyword>
<keyword evidence="11" id="KW-1185">Reference proteome</keyword>
<keyword evidence="3" id="KW-0216">Detoxification</keyword>
<dbReference type="PANTHER" id="PTHR42747:SF3">
    <property type="entry name" value="NITRONATE MONOOXYGENASE-RELATED"/>
    <property type="match status" value="1"/>
</dbReference>
<organism evidence="10 11">
    <name type="scientific">Corynebacterium vitaeruminis DSM 20294</name>
    <dbReference type="NCBI Taxonomy" id="1224164"/>
    <lineage>
        <taxon>Bacteria</taxon>
        <taxon>Bacillati</taxon>
        <taxon>Actinomycetota</taxon>
        <taxon>Actinomycetes</taxon>
        <taxon>Mycobacteriales</taxon>
        <taxon>Corynebacteriaceae</taxon>
        <taxon>Corynebacterium</taxon>
    </lineage>
</organism>
<gene>
    <name evidence="10" type="ORF">B843_04855</name>
</gene>
<evidence type="ECO:0000256" key="9">
    <source>
        <dbReference type="ARBA" id="ARBA00049401"/>
    </source>
</evidence>
<evidence type="ECO:0000256" key="7">
    <source>
        <dbReference type="ARBA" id="ARBA00023033"/>
    </source>
</evidence>
<sequence length="315" mass="33011">MTFPTIIAAPMAGGPSTPALVRAVARAGGLGFLPSGNISADQLARDMADVGDVEYGVNFFFPQPFHPAVGDVEAVRGRLEPFLDEVPEAVTPDFSNQFEEKWEVVLANPPKVVSTSFGCFTPEQIDEAHAAGIEAWVSVTSVEEAEAARGADALIVQGYEAGGHRLTWDAAAEPNHLSVEELLPQVAERVSVPLIAAGGVRTAEDVKRLVAAGAAAVSCGSVFLLSDEAGTSEFNRSLLLKGGATVSSRAFSGRYARGLRTELTDALGDLPPIYPYLSPLTKSLRGTEAGAYCLTGDTRGIPTGSAEDIVYSLSM</sequence>
<dbReference type="PROSITE" id="PS00912">
    <property type="entry name" value="DHODEHASE_2"/>
    <property type="match status" value="1"/>
</dbReference>
<dbReference type="RefSeq" id="WP_038595299.1">
    <property type="nucleotide sequence ID" value="NZ_CP004353.1"/>
</dbReference>
<evidence type="ECO:0000313" key="10">
    <source>
        <dbReference type="EMBL" id="AHI22360.1"/>
    </source>
</evidence>
<dbReference type="Gene3D" id="3.20.20.70">
    <property type="entry name" value="Aldolase class I"/>
    <property type="match status" value="1"/>
</dbReference>
<evidence type="ECO:0000313" key="11">
    <source>
        <dbReference type="Proteomes" id="UP000019222"/>
    </source>
</evidence>
<dbReference type="STRING" id="1224164.B843_04855"/>
<evidence type="ECO:0000256" key="5">
    <source>
        <dbReference type="ARBA" id="ARBA00022643"/>
    </source>
</evidence>
<keyword evidence="7" id="KW-0503">Monooxygenase</keyword>